<evidence type="ECO:0000313" key="4">
    <source>
        <dbReference type="Proteomes" id="UP000317778"/>
    </source>
</evidence>
<dbReference type="InterPro" id="IPR024654">
    <property type="entry name" value="Calcineurin-like_PHP_lpxH"/>
</dbReference>
<dbReference type="EMBL" id="NJBO01000003">
    <property type="protein sequence ID" value="TKJ43691.1"/>
    <property type="molecule type" value="Genomic_DNA"/>
</dbReference>
<dbReference type="Gene3D" id="3.60.21.10">
    <property type="match status" value="1"/>
</dbReference>
<comment type="similarity">
    <text evidence="1">Belongs to the metallophosphoesterase superfamily. YfcE family.</text>
</comment>
<evidence type="ECO:0000259" key="2">
    <source>
        <dbReference type="Pfam" id="PF12850"/>
    </source>
</evidence>
<dbReference type="InterPro" id="IPR050126">
    <property type="entry name" value="Ap4A_hydrolase"/>
</dbReference>
<proteinExistence type="inferred from homology"/>
<gene>
    <name evidence="3" type="ORF">CEE36_03115</name>
</gene>
<dbReference type="PANTHER" id="PTHR42850:SF2">
    <property type="entry name" value="BLL5683 PROTEIN"/>
    <property type="match status" value="1"/>
</dbReference>
<dbReference type="InterPro" id="IPR029052">
    <property type="entry name" value="Metallo-depent_PP-like"/>
</dbReference>
<protein>
    <recommendedName>
        <fullName evidence="2">Calcineurin-like phosphoesterase domain-containing protein</fullName>
    </recommendedName>
</protein>
<evidence type="ECO:0000256" key="1">
    <source>
        <dbReference type="ARBA" id="ARBA00008950"/>
    </source>
</evidence>
<organism evidence="3 4">
    <name type="scientific">candidate division TA06 bacterium B3_TA06</name>
    <dbReference type="NCBI Taxonomy" id="2012487"/>
    <lineage>
        <taxon>Bacteria</taxon>
        <taxon>Bacteria division TA06</taxon>
    </lineage>
</organism>
<reference evidence="3 4" key="1">
    <citation type="submission" date="2017-06" db="EMBL/GenBank/DDBJ databases">
        <title>Novel microbial phyla capable of carbon fixation and sulfur reduction in deep-sea sediments.</title>
        <authorList>
            <person name="Huang J."/>
            <person name="Baker B."/>
            <person name="Wang Y."/>
        </authorList>
    </citation>
    <scope>NUCLEOTIDE SEQUENCE [LARGE SCALE GENOMIC DNA]</scope>
    <source>
        <strain evidence="3">B3_TA06</strain>
    </source>
</reference>
<dbReference type="PIRSF" id="PIRSF000883">
    <property type="entry name" value="Pesterase_MJ0912"/>
    <property type="match status" value="1"/>
</dbReference>
<dbReference type="Proteomes" id="UP000317778">
    <property type="component" value="Unassembled WGS sequence"/>
</dbReference>
<dbReference type="GO" id="GO:0005737">
    <property type="term" value="C:cytoplasm"/>
    <property type="evidence" value="ECO:0007669"/>
    <property type="project" value="TreeGrafter"/>
</dbReference>
<evidence type="ECO:0000313" key="3">
    <source>
        <dbReference type="EMBL" id="TKJ43691.1"/>
    </source>
</evidence>
<sequence length="262" mass="28887">MTLYTSGRSWSQSGEGYTIVKVAVLSDIHSNIDALEAVIKDAKDWGDCQWLVAGDIVGYGGAPNECIEMLRQLGAVCIAGNHDWGAVEKTSIYYFNSAARQAVLWTSKNLSAESRSYLEELPLTLINGEISLSHADFTNPASWEYVFTLYQARRQFDGFATRLGVIGHSHVPFIVQASEEDGRAEQVMETSVKWEKGSRFLINSGSVGQPRDGDPRSCYLRVDCSGREIALRRVTYDVAGAQRRISESGLPSSLAERLPLGR</sequence>
<dbReference type="AlphaFoldDB" id="A0A532V925"/>
<name>A0A532V925_UNCT6</name>
<dbReference type="GO" id="GO:0016791">
    <property type="term" value="F:phosphatase activity"/>
    <property type="evidence" value="ECO:0007669"/>
    <property type="project" value="TreeGrafter"/>
</dbReference>
<accession>A0A532V925</accession>
<feature type="domain" description="Calcineurin-like phosphoesterase" evidence="2">
    <location>
        <begin position="21"/>
        <end position="225"/>
    </location>
</feature>
<comment type="caution">
    <text evidence="3">The sequence shown here is derived from an EMBL/GenBank/DDBJ whole genome shotgun (WGS) entry which is preliminary data.</text>
</comment>
<dbReference type="Pfam" id="PF12850">
    <property type="entry name" value="Metallophos_2"/>
    <property type="match status" value="1"/>
</dbReference>
<dbReference type="CDD" id="cd00838">
    <property type="entry name" value="MPP_superfamily"/>
    <property type="match status" value="1"/>
</dbReference>
<dbReference type="InterPro" id="IPR011152">
    <property type="entry name" value="Pesterase_MJ0912"/>
</dbReference>
<dbReference type="SUPFAM" id="SSF56300">
    <property type="entry name" value="Metallo-dependent phosphatases"/>
    <property type="match status" value="1"/>
</dbReference>
<dbReference type="PANTHER" id="PTHR42850">
    <property type="entry name" value="METALLOPHOSPHOESTERASE"/>
    <property type="match status" value="1"/>
</dbReference>